<name>A0ABZ2UFL4_9FLAO</name>
<organism evidence="1 2">
    <name type="scientific">Flavobacterium soyae</name>
    <dbReference type="NCBI Taxonomy" id="2903098"/>
    <lineage>
        <taxon>Bacteria</taxon>
        <taxon>Pseudomonadati</taxon>
        <taxon>Bacteroidota</taxon>
        <taxon>Flavobacteriia</taxon>
        <taxon>Flavobacteriales</taxon>
        <taxon>Flavobacteriaceae</taxon>
        <taxon>Flavobacterium</taxon>
    </lineage>
</organism>
<protein>
    <recommendedName>
        <fullName evidence="3">HNH nuclease domain-containing protein</fullName>
    </recommendedName>
</protein>
<evidence type="ECO:0008006" key="3">
    <source>
        <dbReference type="Google" id="ProtNLM"/>
    </source>
</evidence>
<dbReference type="RefSeq" id="WP_406844543.1">
    <property type="nucleotide sequence ID" value="NZ_CP150845.1"/>
</dbReference>
<dbReference type="EMBL" id="CP150845">
    <property type="protein sequence ID" value="WYZ20270.1"/>
    <property type="molecule type" value="Genomic_DNA"/>
</dbReference>
<reference evidence="1 2" key="1">
    <citation type="submission" date="2024-03" db="EMBL/GenBank/DDBJ databases">
        <title>Flavobacterium soyae.</title>
        <authorList>
            <person name="Zheng W."/>
        </authorList>
    </citation>
    <scope>NUCLEOTIDE SEQUENCE [LARGE SCALE GENOMIC DNA]</scope>
    <source>
        <strain evidence="1 2">55</strain>
    </source>
</reference>
<evidence type="ECO:0000313" key="2">
    <source>
        <dbReference type="Proteomes" id="UP001623852"/>
    </source>
</evidence>
<accession>A0ABZ2UFL4</accession>
<sequence length="207" mass="24709">MKKIKKDYNNSKIITDILQYNCKKGANNSVLGSILLKEQKSFCAYSEEFIDPISDANDIEHFNPDLKCSDDDSYSNWFKVKNKVNFRKRQKELEFKKNNISFDDILQPCENDFEEKLKYIVGQYRFEESSEVKVKNLIDFLELNIPEKIEQRRNFIIRKRKEIEIFGVSPEDFFSTLIEDDITQISYLRAIQEEFKIDIWNMIPEIE</sequence>
<keyword evidence="2" id="KW-1185">Reference proteome</keyword>
<gene>
    <name evidence="1" type="ORF">AABD74_02140</name>
</gene>
<proteinExistence type="predicted"/>
<dbReference type="Proteomes" id="UP001623852">
    <property type="component" value="Chromosome"/>
</dbReference>
<evidence type="ECO:0000313" key="1">
    <source>
        <dbReference type="EMBL" id="WYZ20270.1"/>
    </source>
</evidence>